<dbReference type="EMBL" id="QRTJ01000020">
    <property type="protein sequence ID" value="RGQ66307.1"/>
    <property type="molecule type" value="Genomic_DNA"/>
</dbReference>
<dbReference type="AlphaFoldDB" id="A0A412BZZ8"/>
<feature type="transmembrane region" description="Helical" evidence="1">
    <location>
        <begin position="454"/>
        <end position="487"/>
    </location>
</feature>
<feature type="transmembrane region" description="Helical" evidence="1">
    <location>
        <begin position="203"/>
        <end position="220"/>
    </location>
</feature>
<keyword evidence="1" id="KW-0472">Membrane</keyword>
<comment type="caution">
    <text evidence="2">The sequence shown here is derived from an EMBL/GenBank/DDBJ whole genome shotgun (WGS) entry which is preliminary data.</text>
</comment>
<evidence type="ECO:0000256" key="1">
    <source>
        <dbReference type="SAM" id="Phobius"/>
    </source>
</evidence>
<feature type="transmembrane region" description="Helical" evidence="1">
    <location>
        <begin position="288"/>
        <end position="304"/>
    </location>
</feature>
<protein>
    <submittedName>
        <fullName evidence="2">Uncharacterized protein</fullName>
    </submittedName>
</protein>
<evidence type="ECO:0000313" key="3">
    <source>
        <dbReference type="Proteomes" id="UP000286137"/>
    </source>
</evidence>
<feature type="transmembrane region" description="Helical" evidence="1">
    <location>
        <begin position="26"/>
        <end position="44"/>
    </location>
</feature>
<keyword evidence="1" id="KW-0812">Transmembrane</keyword>
<keyword evidence="1" id="KW-1133">Transmembrane helix</keyword>
<proteinExistence type="predicted"/>
<reference evidence="2 3" key="1">
    <citation type="submission" date="2018-08" db="EMBL/GenBank/DDBJ databases">
        <title>A genome reference for cultivated species of the human gut microbiota.</title>
        <authorList>
            <person name="Zou Y."/>
            <person name="Xue W."/>
            <person name="Luo G."/>
        </authorList>
    </citation>
    <scope>NUCLEOTIDE SEQUENCE [LARGE SCALE GENOMIC DNA]</scope>
    <source>
        <strain evidence="2 3">AF27-4BH</strain>
    </source>
</reference>
<feature type="transmembrane region" description="Helical" evidence="1">
    <location>
        <begin position="50"/>
        <end position="70"/>
    </location>
</feature>
<gene>
    <name evidence="2" type="ORF">DWY88_10700</name>
</gene>
<organism evidence="2 3">
    <name type="scientific">Mediterraneibacter gnavus</name>
    <name type="common">Ruminococcus gnavus</name>
    <dbReference type="NCBI Taxonomy" id="33038"/>
    <lineage>
        <taxon>Bacteria</taxon>
        <taxon>Bacillati</taxon>
        <taxon>Bacillota</taxon>
        <taxon>Clostridia</taxon>
        <taxon>Lachnospirales</taxon>
        <taxon>Lachnospiraceae</taxon>
        <taxon>Mediterraneibacter</taxon>
    </lineage>
</organism>
<dbReference type="RefSeq" id="WP_118013908.1">
    <property type="nucleotide sequence ID" value="NZ_QRTJ01000020.1"/>
</dbReference>
<sequence>MFHYWNPKLLNLEIQRCGYTFSASSYVKYLLAVYLGIAGFAYLFQLQVFFSVIVMAAASIFVPTVFLMNYKNLYEEKKFEDLTAYMEQLLYSFKRRAKILTALEDTKLLFRQGESRLYNGIEYAVEHIQSAQSEGNIYQEAFSEIEKEYGCKRLYKIHDFLMQVEQSGGSPDAAIEILLNDRKMWIERIYGLQKEKKNIKVKVTIGIGLSFLICAMSILMLPKEFDITQNPISQAVTTGVVILNMLIWYAAQKKLSGSLILSDEDVDEAEIREKYKYVVKGNREKERFKYSIIGCIFGVTAILLGNTVGMTAAGAAGAAAIWMLTQEKRKYKHARKRVLREVEKQFPEWLMNLSLQLQTDNVHVSLKKTIPDAPFILKQDLTRLVEEIEQQPNALQPYIRFMREFQIPDVLSAMKILYSMAEFGIRDMGGQIDALVQRNTVMMDRAERLKEEDLMAGVGFLVLLPMITGVVKMLADLVLVILGILSVVNSVC</sequence>
<name>A0A412BZZ8_MEDGN</name>
<evidence type="ECO:0000313" key="2">
    <source>
        <dbReference type="EMBL" id="RGQ66307.1"/>
    </source>
</evidence>
<accession>A0A412BZZ8</accession>
<dbReference type="Proteomes" id="UP000286137">
    <property type="component" value="Unassembled WGS sequence"/>
</dbReference>
<feature type="transmembrane region" description="Helical" evidence="1">
    <location>
        <begin position="232"/>
        <end position="251"/>
    </location>
</feature>